<evidence type="ECO:0000313" key="3">
    <source>
        <dbReference type="Proteomes" id="UP000001542"/>
    </source>
</evidence>
<sequence>MIPKLPSDDENPLNIQKRIDDSDDYEEDVSSEYEFSEIQFLDSSIELINQDELAEVIKLAKNKNILPAFTESSQQYLLSLLQQEACYGEYAYQLLKLYQRAKIISSLNCIEEICKSEKFSNPEIKFINHYCGNRVSKLICNENFISKLLNNLDIYPSKDEYIFELLNNIIRFAITQFKPFLPVLEEKTLISPKYFNQFLDAIGHYAIKTADDVLALFQSNFLKKL</sequence>
<gene>
    <name evidence="2" type="ORF">TVAG_450300</name>
</gene>
<dbReference type="RefSeq" id="XP_001299241.1">
    <property type="nucleotide sequence ID" value="XM_001299240.1"/>
</dbReference>
<dbReference type="EMBL" id="DS114680">
    <property type="protein sequence ID" value="EAX86311.1"/>
    <property type="molecule type" value="Genomic_DNA"/>
</dbReference>
<organism evidence="2 3">
    <name type="scientific">Trichomonas vaginalis (strain ATCC PRA-98 / G3)</name>
    <dbReference type="NCBI Taxonomy" id="412133"/>
    <lineage>
        <taxon>Eukaryota</taxon>
        <taxon>Metamonada</taxon>
        <taxon>Parabasalia</taxon>
        <taxon>Trichomonadida</taxon>
        <taxon>Trichomonadidae</taxon>
        <taxon>Trichomonas</taxon>
    </lineage>
</organism>
<feature type="region of interest" description="Disordered" evidence="1">
    <location>
        <begin position="1"/>
        <end position="26"/>
    </location>
</feature>
<dbReference type="AlphaFoldDB" id="A2G953"/>
<dbReference type="KEGG" id="tva:4743955"/>
<dbReference type="Proteomes" id="UP000001542">
    <property type="component" value="Unassembled WGS sequence"/>
</dbReference>
<reference evidence="2" key="2">
    <citation type="journal article" date="2007" name="Science">
        <title>Draft genome sequence of the sexually transmitted pathogen Trichomonas vaginalis.</title>
        <authorList>
            <person name="Carlton J.M."/>
            <person name="Hirt R.P."/>
            <person name="Silva J.C."/>
            <person name="Delcher A.L."/>
            <person name="Schatz M."/>
            <person name="Zhao Q."/>
            <person name="Wortman J.R."/>
            <person name="Bidwell S.L."/>
            <person name="Alsmark U.C.M."/>
            <person name="Besteiro S."/>
            <person name="Sicheritz-Ponten T."/>
            <person name="Noel C.J."/>
            <person name="Dacks J.B."/>
            <person name="Foster P.G."/>
            <person name="Simillion C."/>
            <person name="Van de Peer Y."/>
            <person name="Miranda-Saavedra D."/>
            <person name="Barton G.J."/>
            <person name="Westrop G.D."/>
            <person name="Mueller S."/>
            <person name="Dessi D."/>
            <person name="Fiori P.L."/>
            <person name="Ren Q."/>
            <person name="Paulsen I."/>
            <person name="Zhang H."/>
            <person name="Bastida-Corcuera F.D."/>
            <person name="Simoes-Barbosa A."/>
            <person name="Brown M.T."/>
            <person name="Hayes R.D."/>
            <person name="Mukherjee M."/>
            <person name="Okumura C.Y."/>
            <person name="Schneider R."/>
            <person name="Smith A.J."/>
            <person name="Vanacova S."/>
            <person name="Villalvazo M."/>
            <person name="Haas B.J."/>
            <person name="Pertea M."/>
            <person name="Feldblyum T.V."/>
            <person name="Utterback T.R."/>
            <person name="Shu C.L."/>
            <person name="Osoegawa K."/>
            <person name="de Jong P.J."/>
            <person name="Hrdy I."/>
            <person name="Horvathova L."/>
            <person name="Zubacova Z."/>
            <person name="Dolezal P."/>
            <person name="Malik S.B."/>
            <person name="Logsdon J.M. Jr."/>
            <person name="Henze K."/>
            <person name="Gupta A."/>
            <person name="Wang C.C."/>
            <person name="Dunne R.L."/>
            <person name="Upcroft J.A."/>
            <person name="Upcroft P."/>
            <person name="White O."/>
            <person name="Salzberg S.L."/>
            <person name="Tang P."/>
            <person name="Chiu C.-H."/>
            <person name="Lee Y.-S."/>
            <person name="Embley T.M."/>
            <person name="Coombs G.H."/>
            <person name="Mottram J.C."/>
            <person name="Tachezy J."/>
            <person name="Fraser-Liggett C.M."/>
            <person name="Johnson P.J."/>
        </authorList>
    </citation>
    <scope>NUCLEOTIDE SEQUENCE [LARGE SCALE GENOMIC DNA]</scope>
    <source>
        <strain evidence="2">G3</strain>
    </source>
</reference>
<evidence type="ECO:0000256" key="1">
    <source>
        <dbReference type="SAM" id="MobiDB-lite"/>
    </source>
</evidence>
<accession>A2G953</accession>
<protein>
    <submittedName>
        <fullName evidence="2">Uncharacterized protein</fullName>
    </submittedName>
</protein>
<dbReference type="VEuPathDB" id="TrichDB:TVAGG3_0286130"/>
<dbReference type="VEuPathDB" id="TrichDB:TVAG_450300"/>
<proteinExistence type="predicted"/>
<evidence type="ECO:0000313" key="2">
    <source>
        <dbReference type="EMBL" id="EAX86311.1"/>
    </source>
</evidence>
<keyword evidence="3" id="KW-1185">Reference proteome</keyword>
<dbReference type="InParanoid" id="A2G953"/>
<reference evidence="2" key="1">
    <citation type="submission" date="2006-10" db="EMBL/GenBank/DDBJ databases">
        <authorList>
            <person name="Amadeo P."/>
            <person name="Zhao Q."/>
            <person name="Wortman J."/>
            <person name="Fraser-Liggett C."/>
            <person name="Carlton J."/>
        </authorList>
    </citation>
    <scope>NUCLEOTIDE SEQUENCE</scope>
    <source>
        <strain evidence="2">G3</strain>
    </source>
</reference>
<name>A2G953_TRIV3</name>